<proteinExistence type="predicted"/>
<evidence type="ECO:0000256" key="2">
    <source>
        <dbReference type="ARBA" id="ARBA00022475"/>
    </source>
</evidence>
<accession>A0A1I5C3W6</accession>
<dbReference type="GO" id="GO:0022857">
    <property type="term" value="F:transmembrane transporter activity"/>
    <property type="evidence" value="ECO:0007669"/>
    <property type="project" value="InterPro"/>
</dbReference>
<organism evidence="7 8">
    <name type="scientific">Anaerocolumna aminovalerica</name>
    <dbReference type="NCBI Taxonomy" id="1527"/>
    <lineage>
        <taxon>Bacteria</taxon>
        <taxon>Bacillati</taxon>
        <taxon>Bacillota</taxon>
        <taxon>Clostridia</taxon>
        <taxon>Lachnospirales</taxon>
        <taxon>Lachnospiraceae</taxon>
        <taxon>Anaerocolumna</taxon>
    </lineage>
</organism>
<dbReference type="AlphaFoldDB" id="A0A1I5C3W6"/>
<dbReference type="EMBL" id="FOWD01000002">
    <property type="protein sequence ID" value="SFN81668.1"/>
    <property type="molecule type" value="Genomic_DNA"/>
</dbReference>
<dbReference type="Proteomes" id="UP000198806">
    <property type="component" value="Unassembled WGS sequence"/>
</dbReference>
<sequence>MNRNIEKQFQILRTLLAVAIAIAVAFTIICFISDNPIETIKSFVLGPLTSKRKIGNIITNLTPMLFVGAGVCLIFSANQTNMAVEGGFFVGAMFASVVATCVKLPTGIHVIACLIAGGIAGAMACLIPAFLFVKFNAKPVVSSIMVNNMCLFVALFVINHLIRDPAAGFLASYKFAKTSRIGEMIPGTGIHYGILIGITVLIITFLYLNKSKAGYEIRTVGRNVEFARYSGINVNSVIIKAQLLGGILAGMGGAVEVLGMYKRFQYQSLTNHGFDGIMIGIMANYNPKMLPLAALFLAYIRAGADSMQRTSDVPVELANIMIAVIVIMIVAEKFLYKMKHKRIVAAAQKKLEEKEAA</sequence>
<feature type="transmembrane region" description="Helical" evidence="6">
    <location>
        <begin position="12"/>
        <end position="34"/>
    </location>
</feature>
<dbReference type="PANTHER" id="PTHR47089:SF1">
    <property type="entry name" value="GUANOSINE ABC TRANSPORTER PERMEASE PROTEIN NUPP"/>
    <property type="match status" value="1"/>
</dbReference>
<evidence type="ECO:0000256" key="1">
    <source>
        <dbReference type="ARBA" id="ARBA00004651"/>
    </source>
</evidence>
<evidence type="ECO:0000256" key="4">
    <source>
        <dbReference type="ARBA" id="ARBA00022989"/>
    </source>
</evidence>
<feature type="transmembrane region" description="Helical" evidence="6">
    <location>
        <begin position="243"/>
        <end position="261"/>
    </location>
</feature>
<dbReference type="CDD" id="cd06580">
    <property type="entry name" value="TM_PBP1_transp_TpRbsC_like"/>
    <property type="match status" value="1"/>
</dbReference>
<keyword evidence="2" id="KW-1003">Cell membrane</keyword>
<feature type="transmembrane region" description="Helical" evidence="6">
    <location>
        <begin position="140"/>
        <end position="162"/>
    </location>
</feature>
<dbReference type="InterPro" id="IPR001851">
    <property type="entry name" value="ABC_transp_permease"/>
</dbReference>
<keyword evidence="3 6" id="KW-0812">Transmembrane</keyword>
<feature type="transmembrane region" description="Helical" evidence="6">
    <location>
        <begin position="54"/>
        <end position="75"/>
    </location>
</feature>
<evidence type="ECO:0000313" key="7">
    <source>
        <dbReference type="EMBL" id="SFN81668.1"/>
    </source>
</evidence>
<gene>
    <name evidence="7" type="ORF">SAMN04489757_102115</name>
</gene>
<feature type="transmembrane region" description="Helical" evidence="6">
    <location>
        <begin position="108"/>
        <end position="133"/>
    </location>
</feature>
<feature type="transmembrane region" description="Helical" evidence="6">
    <location>
        <begin position="189"/>
        <end position="208"/>
    </location>
</feature>
<keyword evidence="5 6" id="KW-0472">Membrane</keyword>
<keyword evidence="8" id="KW-1185">Reference proteome</keyword>
<reference evidence="7 8" key="1">
    <citation type="submission" date="2016-10" db="EMBL/GenBank/DDBJ databases">
        <authorList>
            <person name="de Groot N.N."/>
        </authorList>
    </citation>
    <scope>NUCLEOTIDE SEQUENCE [LARGE SCALE GENOMIC DNA]</scope>
    <source>
        <strain evidence="7 8">DSM 1283</strain>
    </source>
</reference>
<keyword evidence="7" id="KW-0762">Sugar transport</keyword>
<dbReference type="RefSeq" id="WP_091683982.1">
    <property type="nucleotide sequence ID" value="NZ_BAABFM010000017.1"/>
</dbReference>
<evidence type="ECO:0000256" key="3">
    <source>
        <dbReference type="ARBA" id="ARBA00022692"/>
    </source>
</evidence>
<feature type="transmembrane region" description="Helical" evidence="6">
    <location>
        <begin position="317"/>
        <end position="336"/>
    </location>
</feature>
<protein>
    <submittedName>
        <fullName evidence="7">Simple sugar transport system permease protein</fullName>
    </submittedName>
</protein>
<name>A0A1I5C3W6_9FIRM</name>
<comment type="subcellular location">
    <subcellularLocation>
        <location evidence="1">Cell membrane</location>
        <topology evidence="1">Multi-pass membrane protein</topology>
    </subcellularLocation>
</comment>
<evidence type="ECO:0000256" key="6">
    <source>
        <dbReference type="SAM" id="Phobius"/>
    </source>
</evidence>
<dbReference type="GO" id="GO:0005886">
    <property type="term" value="C:plasma membrane"/>
    <property type="evidence" value="ECO:0007669"/>
    <property type="project" value="UniProtKB-SubCell"/>
</dbReference>
<evidence type="ECO:0000313" key="8">
    <source>
        <dbReference type="Proteomes" id="UP000198806"/>
    </source>
</evidence>
<keyword evidence="7" id="KW-0813">Transport</keyword>
<evidence type="ECO:0000256" key="5">
    <source>
        <dbReference type="ARBA" id="ARBA00023136"/>
    </source>
</evidence>
<dbReference type="Pfam" id="PF02653">
    <property type="entry name" value="BPD_transp_2"/>
    <property type="match status" value="1"/>
</dbReference>
<dbReference type="PANTHER" id="PTHR47089">
    <property type="entry name" value="ABC TRANSPORTER, PERMEASE PROTEIN"/>
    <property type="match status" value="1"/>
</dbReference>
<keyword evidence="4 6" id="KW-1133">Transmembrane helix</keyword>
<feature type="transmembrane region" description="Helical" evidence="6">
    <location>
        <begin position="82"/>
        <end position="102"/>
    </location>
</feature>
<dbReference type="STRING" id="1527.SAMN04489757_102115"/>